<dbReference type="InterPro" id="IPR016181">
    <property type="entry name" value="Acyl_CoA_acyltransferase"/>
</dbReference>
<dbReference type="GO" id="GO:0016747">
    <property type="term" value="F:acyltransferase activity, transferring groups other than amino-acyl groups"/>
    <property type="evidence" value="ECO:0007669"/>
    <property type="project" value="InterPro"/>
</dbReference>
<evidence type="ECO:0000313" key="4">
    <source>
        <dbReference type="Proteomes" id="UP000276568"/>
    </source>
</evidence>
<accession>A0A3N0HXH5</accession>
<keyword evidence="4" id="KW-1185">Reference proteome</keyword>
<dbReference type="RefSeq" id="WP_128521055.1">
    <property type="nucleotide sequence ID" value="NZ_CAUWBR010000022.1"/>
</dbReference>
<name>A0A3N0HXH5_9FIRM</name>
<dbReference type="Pfam" id="PF14542">
    <property type="entry name" value="Acetyltransf_CG"/>
    <property type="match status" value="1"/>
</dbReference>
<feature type="domain" description="N-acetyltransferase" evidence="2">
    <location>
        <begin position="5"/>
        <end position="81"/>
    </location>
</feature>
<dbReference type="PROSITE" id="PS51729">
    <property type="entry name" value="GNAT_YJDJ"/>
    <property type="match status" value="1"/>
</dbReference>
<evidence type="ECO:0000259" key="1">
    <source>
        <dbReference type="PROSITE" id="PS51186"/>
    </source>
</evidence>
<evidence type="ECO:0000313" key="3">
    <source>
        <dbReference type="EMBL" id="RNM29368.1"/>
    </source>
</evidence>
<dbReference type="Proteomes" id="UP000276568">
    <property type="component" value="Unassembled WGS sequence"/>
</dbReference>
<dbReference type="CDD" id="cd04301">
    <property type="entry name" value="NAT_SF"/>
    <property type="match status" value="1"/>
</dbReference>
<dbReference type="EMBL" id="RJQC01000004">
    <property type="protein sequence ID" value="RNM29368.1"/>
    <property type="molecule type" value="Genomic_DNA"/>
</dbReference>
<proteinExistence type="predicted"/>
<dbReference type="AlphaFoldDB" id="A0A3N0HXH5"/>
<gene>
    <name evidence="3" type="ORF">EDX97_10240</name>
</gene>
<keyword evidence="3" id="KW-0808">Transferase</keyword>
<protein>
    <submittedName>
        <fullName evidence="3">N-acetyltransferase</fullName>
    </submittedName>
</protein>
<dbReference type="OrthoDB" id="9793389at2"/>
<dbReference type="Gene3D" id="3.40.630.30">
    <property type="match status" value="1"/>
</dbReference>
<dbReference type="PROSITE" id="PS51186">
    <property type="entry name" value="GNAT"/>
    <property type="match status" value="1"/>
</dbReference>
<comment type="caution">
    <text evidence="3">The sequence shown here is derived from an EMBL/GenBank/DDBJ whole genome shotgun (WGS) entry which is preliminary data.</text>
</comment>
<dbReference type="PANTHER" id="PTHR31435">
    <property type="entry name" value="PROTEIN NATD1"/>
    <property type="match status" value="1"/>
</dbReference>
<dbReference type="InterPro" id="IPR031165">
    <property type="entry name" value="GNAT_YJDJ"/>
</dbReference>
<reference evidence="3 4" key="1">
    <citation type="submission" date="2018-11" db="EMBL/GenBank/DDBJ databases">
        <title>Clostridium sp. nov., a member of the family Erysipelotrichaceae isolated from pig faeces.</title>
        <authorList>
            <person name="Chang Y.-H."/>
        </authorList>
    </citation>
    <scope>NUCLEOTIDE SEQUENCE [LARGE SCALE GENOMIC DNA]</scope>
    <source>
        <strain evidence="3 4">YH-panp20</strain>
    </source>
</reference>
<dbReference type="InterPro" id="IPR000182">
    <property type="entry name" value="GNAT_dom"/>
</dbReference>
<dbReference type="SUPFAM" id="SSF55729">
    <property type="entry name" value="Acyl-CoA N-acyltransferases (Nat)"/>
    <property type="match status" value="1"/>
</dbReference>
<sequence>MIKIVFEPEKNRSAAYDGEKCIGQCVYTIHDSIWTIVHTEVDSNYGGQGIARKLVNQVIQEARNQNVKVDATCSYAKKILV</sequence>
<organism evidence="3 4">
    <name type="scientific">Absicoccus porci</name>
    <dbReference type="NCBI Taxonomy" id="2486576"/>
    <lineage>
        <taxon>Bacteria</taxon>
        <taxon>Bacillati</taxon>
        <taxon>Bacillota</taxon>
        <taxon>Erysipelotrichia</taxon>
        <taxon>Erysipelotrichales</taxon>
        <taxon>Erysipelotrichaceae</taxon>
        <taxon>Absicoccus</taxon>
    </lineage>
</organism>
<dbReference type="InterPro" id="IPR045057">
    <property type="entry name" value="Gcn5-rel_NAT"/>
</dbReference>
<feature type="domain" description="N-acetyltransferase" evidence="1">
    <location>
        <begin position="1"/>
        <end position="81"/>
    </location>
</feature>
<dbReference type="PANTHER" id="PTHR31435:SF10">
    <property type="entry name" value="BSR4717 PROTEIN"/>
    <property type="match status" value="1"/>
</dbReference>
<evidence type="ECO:0000259" key="2">
    <source>
        <dbReference type="PROSITE" id="PS51729"/>
    </source>
</evidence>